<dbReference type="InterPro" id="IPR045700">
    <property type="entry name" value="Rab3GAP1"/>
</dbReference>
<evidence type="ECO:0000256" key="4">
    <source>
        <dbReference type="ARBA" id="ARBA00022468"/>
    </source>
</evidence>
<accession>A0A9W7CX40</accession>
<evidence type="ECO:0000256" key="3">
    <source>
        <dbReference type="ARBA" id="ARBA00015817"/>
    </source>
</evidence>
<comment type="subcellular location">
    <subcellularLocation>
        <location evidence="1">Cytoplasm</location>
    </subcellularLocation>
</comment>
<comment type="similarity">
    <text evidence="2">Belongs to the Rab3-GAP catalytic subunit family.</text>
</comment>
<feature type="domain" description="Rab3GAP catalytic subunit conserved" evidence="7">
    <location>
        <begin position="800"/>
        <end position="968"/>
    </location>
</feature>
<dbReference type="OrthoDB" id="17346at2759"/>
<keyword evidence="5" id="KW-0963">Cytoplasm</keyword>
<organism evidence="8 9">
    <name type="scientific">Phytophthora fragariaefolia</name>
    <dbReference type="NCBI Taxonomy" id="1490495"/>
    <lineage>
        <taxon>Eukaryota</taxon>
        <taxon>Sar</taxon>
        <taxon>Stramenopiles</taxon>
        <taxon>Oomycota</taxon>
        <taxon>Peronosporomycetes</taxon>
        <taxon>Peronosporales</taxon>
        <taxon>Peronosporaceae</taxon>
        <taxon>Phytophthora</taxon>
    </lineage>
</organism>
<evidence type="ECO:0000256" key="1">
    <source>
        <dbReference type="ARBA" id="ARBA00004496"/>
    </source>
</evidence>
<dbReference type="InterPro" id="IPR026147">
    <property type="entry name" value="Rab3GAP1_conserved"/>
</dbReference>
<feature type="region of interest" description="Disordered" evidence="6">
    <location>
        <begin position="166"/>
        <end position="213"/>
    </location>
</feature>
<gene>
    <name evidence="8" type="ORF">Pfra01_001652900</name>
</gene>
<dbReference type="GO" id="GO:0005737">
    <property type="term" value="C:cytoplasm"/>
    <property type="evidence" value="ECO:0007669"/>
    <property type="project" value="UniProtKB-SubCell"/>
</dbReference>
<evidence type="ECO:0000256" key="6">
    <source>
        <dbReference type="SAM" id="MobiDB-lite"/>
    </source>
</evidence>
<name>A0A9W7CX40_9STRA</name>
<keyword evidence="9" id="KW-1185">Reference proteome</keyword>
<dbReference type="GO" id="GO:0005096">
    <property type="term" value="F:GTPase activator activity"/>
    <property type="evidence" value="ECO:0007669"/>
    <property type="project" value="UniProtKB-KW"/>
</dbReference>
<reference evidence="8" key="1">
    <citation type="submission" date="2023-04" db="EMBL/GenBank/DDBJ databases">
        <title>Phytophthora fragariaefolia NBRC 109709.</title>
        <authorList>
            <person name="Ichikawa N."/>
            <person name="Sato H."/>
            <person name="Tonouchi N."/>
        </authorList>
    </citation>
    <scope>NUCLEOTIDE SEQUENCE</scope>
    <source>
        <strain evidence="8">NBRC 109709</strain>
    </source>
</reference>
<dbReference type="PANTHER" id="PTHR21422:SF9">
    <property type="entry name" value="RAB3 GTPASE-ACTIVATING PROTEIN CATALYTIC SUBUNIT"/>
    <property type="match status" value="1"/>
</dbReference>
<feature type="region of interest" description="Disordered" evidence="6">
    <location>
        <begin position="1036"/>
        <end position="1056"/>
    </location>
</feature>
<evidence type="ECO:0000313" key="9">
    <source>
        <dbReference type="Proteomes" id="UP001165121"/>
    </source>
</evidence>
<dbReference type="Pfam" id="PF13890">
    <property type="entry name" value="Rab3-GTPase_cat"/>
    <property type="match status" value="1"/>
</dbReference>
<evidence type="ECO:0000259" key="7">
    <source>
        <dbReference type="Pfam" id="PF13890"/>
    </source>
</evidence>
<dbReference type="Proteomes" id="UP001165121">
    <property type="component" value="Unassembled WGS sequence"/>
</dbReference>
<evidence type="ECO:0000256" key="2">
    <source>
        <dbReference type="ARBA" id="ARBA00008856"/>
    </source>
</evidence>
<dbReference type="InterPro" id="IPR032675">
    <property type="entry name" value="LRR_dom_sf"/>
</dbReference>
<dbReference type="EMBL" id="BSXT01001880">
    <property type="protein sequence ID" value="GMF45748.1"/>
    <property type="molecule type" value="Genomic_DNA"/>
</dbReference>
<dbReference type="SUPFAM" id="SSF52058">
    <property type="entry name" value="L domain-like"/>
    <property type="match status" value="1"/>
</dbReference>
<evidence type="ECO:0000256" key="5">
    <source>
        <dbReference type="ARBA" id="ARBA00022490"/>
    </source>
</evidence>
<sequence>MQVEEDPSSQFVDFTNATAAEQFVSDVEQALIGWQLANKGHASLAAGAAVCSKELQFLAPSGRTGERTYTLTLFQGPPGPEPPQRKGKRWQRGLEHFTPTMLSVADASRDFHWGAQLDADEGARPPYYAPALEDDGAPVFSRREAFKKVQAWFGVDGFLLLSRSSPREKTKQKQQLGSARGMEDGGESTEDLTEQEEREGEQVDGAQEGGDTTDEDALADIQVDQNEAGMLLSALTMALNNCNCTIPAFVPVFEPSRGTWIGSAVPGTTGNVSMAFDTDSVPELNPNQSCISGLLDFFKAKLQLPPYVEEKCRVEADELGDLEIGILVSASFGYSWERVDDPREAVTSHNLLAWRALESQLPTKDQHQIRQVTANLFGDNHPAPLLGASTSPLTGMNLKVSWPQLREGTYVDNVVHSTLDPISAPDWMLAVRFQELISENQRKPQLQLSKQIANLVQVYSNSRELSKDILVSELAPPMPVAPSPAAHTGTGANLSGEGTATHLSQSMPESTIPAARAAVVLGNAISSLVSAATWKGSDAEEIRRIVSELFDEEGYSSGENGDLNSRSGLPFVSMPSSVEHGAPLGELVSILATRMGQLRTFTLCVGKAHGNYVLLTACLMKRRWDQLDVAPLGRICESVEGAMVSKAVASFHELQLAFFRCDVSTGFRCDAVASARLSPLPPPSKAPIAKLLHSKVVALDSLSQHIMWLIDEKPVLAVYKHFRAAQESRPVLSSDDGIKASYNAQQSTLTKEVDNQITKLSGSNESEGETNDYQSDDEFFDSVEQQDIPLPSPNRVTGGPEGVLREASGVVCLQSNEPLLEPLTQKAVPMTEDIAKQQQDLLTRLGVTVESDKLRQQIQSTSLVSDMQSFKAANPRSCLADFIRWYSPKDWIPFKTPVDPLKTDLPSEGSGVWWFEKHGMLSERMRFGPGHEHLWQQMWETSAPVPAHRQKRLFDPMQESEKVYHYMETLSPHELFHQILAGAISTSVFAVETALPVRASTQTLPVVHRAMQTLRSHGNRAITLLDEALAESQVAFPTAGRNNRRGNSKEEPTAAVNQDKQLQVAFEMALDACWRFVFSLEAAEALISKALALLHYFPVSKDDQGSLSLVNLLLLSSPSYRQQLEMSKLLKQDCLRQQVAAIVLTNPTLAEAGPKTIPVQREYVLRCICPRPFLREYYGDSAVDGEDCEMSLLQPEEELEESPLVVCRIGFPINKWYEDIWVVYVASEFQLLLVSSWGDLTLRIIFALSMISNMNNMKKILSAKSPKRGQSKSVLQLTTVVPLYPNRRDVSDARTQSKLDIIVTSESRFTQALFFVWGAAILVLHLFAESVPGLPQCRMQVKPWLTSEPSCSFLVLDCYESHFSGKEPEVAPQWSVFNAKTTVRTVIRHCPQLEMPDLLNRFSQLKVLKVYNSTVVEWPKSAALSQKYHPNLMMLYLVRVNLTNGELPEGLLSNDFPHMLTDIEFCATNLRTLPEDFDLKWPQSASIYFEANDFTEVPAALARLAPYDLSLAMNPISIIPAAVFEGQVRFLHIGGTLFSELPKIVPVVSTSLVLRVDNTNLTFFWDWIDPVVESAHTLHINTYPILATNSPYCTDLQRIYDGDLTGFSAPFYESQSQILSNASEDNWPSLKAAVSCDPWPKTWYRIEFEDAYSGLKLV</sequence>
<dbReference type="Gene3D" id="3.80.10.10">
    <property type="entry name" value="Ribonuclease Inhibitor"/>
    <property type="match status" value="1"/>
</dbReference>
<protein>
    <recommendedName>
        <fullName evidence="3">Rab3 GTPase-activating protein catalytic subunit</fullName>
    </recommendedName>
</protein>
<evidence type="ECO:0000313" key="8">
    <source>
        <dbReference type="EMBL" id="GMF45748.1"/>
    </source>
</evidence>
<feature type="compositionally biased region" description="Acidic residues" evidence="6">
    <location>
        <begin position="184"/>
        <end position="199"/>
    </location>
</feature>
<dbReference type="PANTHER" id="PTHR21422">
    <property type="entry name" value="RAB3 GTPASE-ACTIVATING PROTEIN CATALYTIC SUBUNIT"/>
    <property type="match status" value="1"/>
</dbReference>
<comment type="caution">
    <text evidence="8">The sequence shown here is derived from an EMBL/GenBank/DDBJ whole genome shotgun (WGS) entry which is preliminary data.</text>
</comment>
<proteinExistence type="inferred from homology"/>
<keyword evidence="4" id="KW-0343">GTPase activation</keyword>